<evidence type="ECO:0000256" key="9">
    <source>
        <dbReference type="ARBA" id="ARBA00023172"/>
    </source>
</evidence>
<dbReference type="GO" id="GO:0003676">
    <property type="term" value="F:nucleic acid binding"/>
    <property type="evidence" value="ECO:0007669"/>
    <property type="project" value="InterPro"/>
</dbReference>
<dbReference type="PANTHER" id="PTHR42648">
    <property type="entry name" value="TRANSPOSASE, PUTATIVE-RELATED"/>
    <property type="match status" value="1"/>
</dbReference>
<keyword evidence="3" id="KW-0255">Endonuclease</keyword>
<keyword evidence="1" id="KW-0540">Nuclease</keyword>
<dbReference type="Gene3D" id="3.30.420.10">
    <property type="entry name" value="Ribonuclease H-like superfamily/Ribonuclease H"/>
    <property type="match status" value="1"/>
</dbReference>
<dbReference type="GO" id="GO:0015074">
    <property type="term" value="P:DNA integration"/>
    <property type="evidence" value="ECO:0007669"/>
    <property type="project" value="UniProtKB-KW"/>
</dbReference>
<reference evidence="11" key="1">
    <citation type="submission" date="2017-05" db="UniProtKB">
        <authorList>
            <consortium name="EnsemblMetazoa"/>
        </authorList>
    </citation>
    <scope>IDENTIFICATION</scope>
</reference>
<dbReference type="InterPro" id="IPR039537">
    <property type="entry name" value="Retrotran_Ty1/copia-like"/>
</dbReference>
<evidence type="ECO:0000256" key="6">
    <source>
        <dbReference type="ARBA" id="ARBA00022908"/>
    </source>
</evidence>
<dbReference type="PROSITE" id="PS50994">
    <property type="entry name" value="INTEGRASE"/>
    <property type="match status" value="1"/>
</dbReference>
<name>A0A1X7TMT1_AMPQE</name>
<protein>
    <recommendedName>
        <fullName evidence="10">Integrase catalytic domain-containing protein</fullName>
    </recommendedName>
</protein>
<sequence>MTKIAKDQSVKGLKSKDWEDKCEVCHGPEYSLTLIDNKTRAEGNDKEIGQVVKRLRPNNGGEYTSTEFQSYLKAEGITHKLTVPKSPEQNGEAEQLNRTFVEAVRSMLIGSQLPQSFWAEALSIAVYLRNRSPTKSVNGLTPYEALSVFSCMAYAHIPKEERRKLDIIAKRRVLVGYGTTVKGYCQYCPENRIIYSRDVKFDESS</sequence>
<evidence type="ECO:0000256" key="7">
    <source>
        <dbReference type="ARBA" id="ARBA00022918"/>
    </source>
</evidence>
<keyword evidence="7" id="KW-0695">RNA-directed DNA polymerase</keyword>
<dbReference type="SUPFAM" id="SSF53098">
    <property type="entry name" value="Ribonuclease H-like"/>
    <property type="match status" value="1"/>
</dbReference>
<evidence type="ECO:0000259" key="10">
    <source>
        <dbReference type="PROSITE" id="PS50994"/>
    </source>
</evidence>
<organism evidence="11">
    <name type="scientific">Amphimedon queenslandica</name>
    <name type="common">Sponge</name>
    <dbReference type="NCBI Taxonomy" id="400682"/>
    <lineage>
        <taxon>Eukaryota</taxon>
        <taxon>Metazoa</taxon>
        <taxon>Porifera</taxon>
        <taxon>Demospongiae</taxon>
        <taxon>Heteroscleromorpha</taxon>
        <taxon>Haplosclerida</taxon>
        <taxon>Niphatidae</taxon>
        <taxon>Amphimedon</taxon>
    </lineage>
</organism>
<dbReference type="Pfam" id="PF25597">
    <property type="entry name" value="SH3_retrovirus"/>
    <property type="match status" value="1"/>
</dbReference>
<dbReference type="InterPro" id="IPR001584">
    <property type="entry name" value="Integrase_cat-core"/>
</dbReference>
<dbReference type="STRING" id="400682.A0A1X7TMT1"/>
<dbReference type="GO" id="GO:0006310">
    <property type="term" value="P:DNA recombination"/>
    <property type="evidence" value="ECO:0007669"/>
    <property type="project" value="UniProtKB-KW"/>
</dbReference>
<evidence type="ECO:0000256" key="5">
    <source>
        <dbReference type="ARBA" id="ARBA00022842"/>
    </source>
</evidence>
<evidence type="ECO:0000256" key="8">
    <source>
        <dbReference type="ARBA" id="ARBA00022932"/>
    </source>
</evidence>
<evidence type="ECO:0000313" key="11">
    <source>
        <dbReference type="EnsemblMetazoa" id="Aqu2.1.16150_001"/>
    </source>
</evidence>
<dbReference type="GO" id="GO:0004519">
    <property type="term" value="F:endonuclease activity"/>
    <property type="evidence" value="ECO:0007669"/>
    <property type="project" value="UniProtKB-KW"/>
</dbReference>
<accession>A0A1X7TMT1</accession>
<dbReference type="PANTHER" id="PTHR42648:SF11">
    <property type="entry name" value="TRANSPOSON TY4-P GAG-POL POLYPROTEIN"/>
    <property type="match status" value="1"/>
</dbReference>
<dbReference type="InParanoid" id="A0A1X7TMT1"/>
<dbReference type="InterPro" id="IPR012337">
    <property type="entry name" value="RNaseH-like_sf"/>
</dbReference>
<evidence type="ECO:0000256" key="2">
    <source>
        <dbReference type="ARBA" id="ARBA00022723"/>
    </source>
</evidence>
<keyword evidence="6" id="KW-0229">DNA integration</keyword>
<feature type="domain" description="Integrase catalytic" evidence="10">
    <location>
        <begin position="53"/>
        <end position="150"/>
    </location>
</feature>
<evidence type="ECO:0000256" key="1">
    <source>
        <dbReference type="ARBA" id="ARBA00022722"/>
    </source>
</evidence>
<proteinExistence type="predicted"/>
<keyword evidence="9" id="KW-0233">DNA recombination</keyword>
<keyword evidence="8" id="KW-0239">DNA-directed DNA polymerase</keyword>
<dbReference type="GO" id="GO:0003887">
    <property type="term" value="F:DNA-directed DNA polymerase activity"/>
    <property type="evidence" value="ECO:0007669"/>
    <property type="project" value="UniProtKB-KW"/>
</dbReference>
<dbReference type="EnsemblMetazoa" id="Aqu2.1.16150_001">
    <property type="protein sequence ID" value="Aqu2.1.16150_001"/>
    <property type="gene ID" value="Aqu2.1.16150"/>
</dbReference>
<evidence type="ECO:0000256" key="4">
    <source>
        <dbReference type="ARBA" id="ARBA00022801"/>
    </source>
</evidence>
<keyword evidence="8" id="KW-0548">Nucleotidyltransferase</keyword>
<dbReference type="GO" id="GO:0016787">
    <property type="term" value="F:hydrolase activity"/>
    <property type="evidence" value="ECO:0007669"/>
    <property type="project" value="UniProtKB-KW"/>
</dbReference>
<dbReference type="GO" id="GO:0003964">
    <property type="term" value="F:RNA-directed DNA polymerase activity"/>
    <property type="evidence" value="ECO:0007669"/>
    <property type="project" value="UniProtKB-KW"/>
</dbReference>
<dbReference type="InterPro" id="IPR057670">
    <property type="entry name" value="SH3_retrovirus"/>
</dbReference>
<dbReference type="AlphaFoldDB" id="A0A1X7TMT1"/>
<keyword evidence="4" id="KW-0378">Hydrolase</keyword>
<keyword evidence="8" id="KW-0808">Transferase</keyword>
<evidence type="ECO:0000256" key="3">
    <source>
        <dbReference type="ARBA" id="ARBA00022759"/>
    </source>
</evidence>
<dbReference type="InterPro" id="IPR036397">
    <property type="entry name" value="RNaseH_sf"/>
</dbReference>
<keyword evidence="5" id="KW-0460">Magnesium</keyword>
<keyword evidence="2" id="KW-0479">Metal-binding</keyword>
<dbReference type="GO" id="GO:0046872">
    <property type="term" value="F:metal ion binding"/>
    <property type="evidence" value="ECO:0007669"/>
    <property type="project" value="UniProtKB-KW"/>
</dbReference>